<evidence type="ECO:0000313" key="3">
    <source>
        <dbReference type="WBParaSite" id="L893_g17023.t1"/>
    </source>
</evidence>
<reference evidence="3" key="1">
    <citation type="submission" date="2016-11" db="UniProtKB">
        <authorList>
            <consortium name="WormBaseParasite"/>
        </authorList>
    </citation>
    <scope>IDENTIFICATION</scope>
</reference>
<evidence type="ECO:0000313" key="2">
    <source>
        <dbReference type="Proteomes" id="UP000095287"/>
    </source>
</evidence>
<evidence type="ECO:0000256" key="1">
    <source>
        <dbReference type="SAM" id="MobiDB-lite"/>
    </source>
</evidence>
<proteinExistence type="predicted"/>
<dbReference type="AlphaFoldDB" id="A0A1I7YJU2"/>
<feature type="compositionally biased region" description="Basic and acidic residues" evidence="1">
    <location>
        <begin position="12"/>
        <end position="22"/>
    </location>
</feature>
<accession>A0A1I7YJU2</accession>
<protein>
    <submittedName>
        <fullName evidence="3">DUF1534 domain-containing protein</fullName>
    </submittedName>
</protein>
<name>A0A1I7YJU2_9BILA</name>
<dbReference type="WBParaSite" id="L893_g17023.t1">
    <property type="protein sequence ID" value="L893_g17023.t1"/>
    <property type="gene ID" value="L893_g17023"/>
</dbReference>
<feature type="region of interest" description="Disordered" evidence="1">
    <location>
        <begin position="1"/>
        <end position="30"/>
    </location>
</feature>
<sequence>MKCQTNIRRGAGTHELHSERPGGHRRRARLQSARRTLALLPDDGDAHRLAYRNPGVFGHHRRPGCGHPPEPP</sequence>
<organism evidence="2 3">
    <name type="scientific">Steinernema glaseri</name>
    <dbReference type="NCBI Taxonomy" id="37863"/>
    <lineage>
        <taxon>Eukaryota</taxon>
        <taxon>Metazoa</taxon>
        <taxon>Ecdysozoa</taxon>
        <taxon>Nematoda</taxon>
        <taxon>Chromadorea</taxon>
        <taxon>Rhabditida</taxon>
        <taxon>Tylenchina</taxon>
        <taxon>Panagrolaimomorpha</taxon>
        <taxon>Strongyloidoidea</taxon>
        <taxon>Steinernematidae</taxon>
        <taxon>Steinernema</taxon>
    </lineage>
</organism>
<keyword evidence="2" id="KW-1185">Reference proteome</keyword>
<dbReference type="Proteomes" id="UP000095287">
    <property type="component" value="Unplaced"/>
</dbReference>